<gene>
    <name evidence="2" type="ORF">Syun_010325</name>
</gene>
<evidence type="ECO:0000313" key="2">
    <source>
        <dbReference type="EMBL" id="KAK9152016.1"/>
    </source>
</evidence>
<proteinExistence type="predicted"/>
<dbReference type="AlphaFoldDB" id="A0AAP0KG80"/>
<dbReference type="Pfam" id="PF03372">
    <property type="entry name" value="Exo_endo_phos"/>
    <property type="match status" value="1"/>
</dbReference>
<dbReference type="Gene3D" id="3.60.10.10">
    <property type="entry name" value="Endonuclease/exonuclease/phosphatase"/>
    <property type="match status" value="1"/>
</dbReference>
<dbReference type="Gene3D" id="3.30.70.270">
    <property type="match status" value="1"/>
</dbReference>
<dbReference type="InterPro" id="IPR005135">
    <property type="entry name" value="Endo/exonuclease/phosphatase"/>
</dbReference>
<dbReference type="CDD" id="cd01650">
    <property type="entry name" value="RT_nLTR_like"/>
    <property type="match status" value="1"/>
</dbReference>
<dbReference type="SUPFAM" id="SSF56219">
    <property type="entry name" value="DNase I-like"/>
    <property type="match status" value="1"/>
</dbReference>
<dbReference type="Proteomes" id="UP001420932">
    <property type="component" value="Unassembled WGS sequence"/>
</dbReference>
<evidence type="ECO:0000259" key="1">
    <source>
        <dbReference type="PROSITE" id="PS50878"/>
    </source>
</evidence>
<dbReference type="InterPro" id="IPR020847">
    <property type="entry name" value="AP_endonuclease_F1_BS"/>
</dbReference>
<dbReference type="GO" id="GO:0004519">
    <property type="term" value="F:endonuclease activity"/>
    <property type="evidence" value="ECO:0007669"/>
    <property type="project" value="InterPro"/>
</dbReference>
<dbReference type="InterPro" id="IPR043502">
    <property type="entry name" value="DNA/RNA_pol_sf"/>
</dbReference>
<accession>A0AAP0KG80</accession>
<dbReference type="InterPro" id="IPR000477">
    <property type="entry name" value="RT_dom"/>
</dbReference>
<comment type="caution">
    <text evidence="2">The sequence shown here is derived from an EMBL/GenBank/DDBJ whole genome shotgun (WGS) entry which is preliminary data.</text>
</comment>
<dbReference type="SUPFAM" id="SSF56672">
    <property type="entry name" value="DNA/RNA polymerases"/>
    <property type="match status" value="1"/>
</dbReference>
<dbReference type="EMBL" id="JBBNAF010000004">
    <property type="protein sequence ID" value="KAK9152016.1"/>
    <property type="molecule type" value="Genomic_DNA"/>
</dbReference>
<keyword evidence="3" id="KW-1185">Reference proteome</keyword>
<sequence length="1053" mass="121023">MKILTWNVRGLGDANKKRLMKEEVKRQNPDFLILQETKRESFSRGEVSAVWSERFKEWVVMDSVGASGGIVIIWDTRRIKVISSLVGLFSVSVQVEGENDSTWWLTGVYGPATSRGRQEFWEELGALFGLCGPRWCIAGDFNVIRFLTEKSNNTRLTSSMREFDDLIREMELTDLPLLNGEFTWSNLRADPICARLDRFLFLSEWGAQFPNGRQSLGNRLTSDHSPVILETGLIQWGPAPFRFENVWLDHSSFQTHMEDWWPWEVRHGGPGFKLMKKLGKVRKELKTWNREVFGSTQAKKDALSARIKQLDDIEGGPNWNDILLAERRRTKEEYANVLLIENRLASQKLRVKWVKEGDANTKFFHRILGARKSKNVIDRIQLQGGEFTEESSRIKQEIVDYYRHLYTDEMDSTWEINGINWAVISREEASHMERSFSEDEVWAAVTSCEMDKAPGPDGFTFAFIRRSWGVIKGDVMKFFEDFHSNGVISRNMNETFICLIPKGSQVGRIEDFRPISLVTSMYKLLAKVLAHRLRAVLKHTIAMEQTAFVPDRQMIDSVLIASEVVEYARKMGLQGFVLKLDFAKAYDRVDWNFLDYVLQKKGFGKRWRLWMKGCVSSAHYSILINGRPEGSFRGQRGLRQGDPLSPFLFILVADVMGRIMDTAKNNQMIDGLKVGREGVHVTHLQYADDSLLFVKNSEEAVHKVMQLVQAFCKISGLKLNLSKCSLLGINVSADTVLQAAEGVNCQVGTWPLKYLGMPLGGSPLQANFWEPVLQKIARKLDGWKRGFLSKGGRVTLIASVLDSIPTYFMSLFRLPVGIAKRAEKMMRNFLWKRWDDQSSWPLVAWNQVKLPKQLGGLGIGNLLMRNTALVCKWLWRFQQEPEAFWANVIGSIYGKEANGWDTSFRYRPSFRSPWRFIARCRHDFIKGVDFTLGNGMKLRFWQDAWNGTRSFAEDFPSLFSLSRNPEASVAEVASFVGGSEWDHSWHYDFRRRLGETEAIEFAALTHRLQDVSLTPHMEDKRGWGWDPSKFFSVKSFFYGLCLENSLATFRFII</sequence>
<reference evidence="2 3" key="1">
    <citation type="submission" date="2024-01" db="EMBL/GenBank/DDBJ databases">
        <title>Genome assemblies of Stephania.</title>
        <authorList>
            <person name="Yang L."/>
        </authorList>
    </citation>
    <scope>NUCLEOTIDE SEQUENCE [LARGE SCALE GENOMIC DNA]</scope>
    <source>
        <strain evidence="2">YNDBR</strain>
        <tissue evidence="2">Leaf</tissue>
    </source>
</reference>
<feature type="domain" description="Reverse transcriptase" evidence="1">
    <location>
        <begin position="481"/>
        <end position="759"/>
    </location>
</feature>
<protein>
    <recommendedName>
        <fullName evidence="1">Reverse transcriptase domain-containing protein</fullName>
    </recommendedName>
</protein>
<dbReference type="PROSITE" id="PS50878">
    <property type="entry name" value="RT_POL"/>
    <property type="match status" value="1"/>
</dbReference>
<dbReference type="PANTHER" id="PTHR33116:SF78">
    <property type="entry name" value="OS12G0587133 PROTEIN"/>
    <property type="match status" value="1"/>
</dbReference>
<dbReference type="GO" id="GO:0003677">
    <property type="term" value="F:DNA binding"/>
    <property type="evidence" value="ECO:0007669"/>
    <property type="project" value="InterPro"/>
</dbReference>
<organism evidence="2 3">
    <name type="scientific">Stephania yunnanensis</name>
    <dbReference type="NCBI Taxonomy" id="152371"/>
    <lineage>
        <taxon>Eukaryota</taxon>
        <taxon>Viridiplantae</taxon>
        <taxon>Streptophyta</taxon>
        <taxon>Embryophyta</taxon>
        <taxon>Tracheophyta</taxon>
        <taxon>Spermatophyta</taxon>
        <taxon>Magnoliopsida</taxon>
        <taxon>Ranunculales</taxon>
        <taxon>Menispermaceae</taxon>
        <taxon>Menispermoideae</taxon>
        <taxon>Cissampelideae</taxon>
        <taxon>Stephania</taxon>
    </lineage>
</organism>
<evidence type="ECO:0000313" key="3">
    <source>
        <dbReference type="Proteomes" id="UP001420932"/>
    </source>
</evidence>
<dbReference type="InterPro" id="IPR043128">
    <property type="entry name" value="Rev_trsase/Diguanyl_cyclase"/>
</dbReference>
<dbReference type="PROSITE" id="PS00726">
    <property type="entry name" value="AP_NUCLEASE_F1_1"/>
    <property type="match status" value="1"/>
</dbReference>
<dbReference type="Pfam" id="PF00078">
    <property type="entry name" value="RVT_1"/>
    <property type="match status" value="1"/>
</dbReference>
<name>A0AAP0KG80_9MAGN</name>
<dbReference type="PANTHER" id="PTHR33116">
    <property type="entry name" value="REVERSE TRANSCRIPTASE ZINC-BINDING DOMAIN-CONTAINING PROTEIN-RELATED-RELATED"/>
    <property type="match status" value="1"/>
</dbReference>
<dbReference type="InterPro" id="IPR036691">
    <property type="entry name" value="Endo/exonu/phosph_ase_sf"/>
</dbReference>
<dbReference type="GO" id="GO:0006281">
    <property type="term" value="P:DNA repair"/>
    <property type="evidence" value="ECO:0007669"/>
    <property type="project" value="InterPro"/>
</dbReference>